<dbReference type="InParanoid" id="A0A2T2ZWQ2"/>
<evidence type="ECO:0000256" key="6">
    <source>
        <dbReference type="PIRSR" id="PIRSR600760-2"/>
    </source>
</evidence>
<sequence length="405" mass="43622">MDSPYTRELQVAIAAVSAAARLSTLVLTHASGLGTVAKDDLSPVTVGDFAIQALLTSTIHAAFPQDRFVGEESADALRENPALLDRVWAVLRAIEEQLAQERSMHHDSDKKYNHLVTFPTSPAQMCQMLDWCGQGTPSASSDDDDDDDDDATDSNSRIWVFDPIDGTENFVKGLLYAINVAMLCRQDTDTGPGAAGAISQVLSVVGCPNMAGNISFPASDDSLDPSGCGCLLYGVRGHGAYERRPLLPAGYDGTAASLQQTYPPSELPWLSSLMNTTTSTTPISNPIPPSVLAPSYPGSVLLPWVLRWVLLALGVGNATWWIYKSRSRLAKIWDHAGAMLLFEEVGGQVSDADGKPINWAAGRQMVDNWGIVAAPRAEGVFDRVIGTVKQVVREKRPDLVEGREE</sequence>
<dbReference type="SUPFAM" id="SSF56655">
    <property type="entry name" value="Carbohydrate phosphatase"/>
    <property type="match status" value="1"/>
</dbReference>
<organism evidence="8 9">
    <name type="scientific">Coniella lustricola</name>
    <dbReference type="NCBI Taxonomy" id="2025994"/>
    <lineage>
        <taxon>Eukaryota</taxon>
        <taxon>Fungi</taxon>
        <taxon>Dikarya</taxon>
        <taxon>Ascomycota</taxon>
        <taxon>Pezizomycotina</taxon>
        <taxon>Sordariomycetes</taxon>
        <taxon>Sordariomycetidae</taxon>
        <taxon>Diaporthales</taxon>
        <taxon>Schizoparmaceae</taxon>
        <taxon>Coniella</taxon>
    </lineage>
</organism>
<feature type="binding site" evidence="6">
    <location>
        <position position="165"/>
    </location>
    <ligand>
        <name>Mg(2+)</name>
        <dbReference type="ChEBI" id="CHEBI:18420"/>
        <label>1</label>
        <note>catalytic</note>
    </ligand>
</feature>
<evidence type="ECO:0000256" key="7">
    <source>
        <dbReference type="SAM" id="MobiDB-lite"/>
    </source>
</evidence>
<feature type="compositionally biased region" description="Acidic residues" evidence="7">
    <location>
        <begin position="141"/>
        <end position="152"/>
    </location>
</feature>
<evidence type="ECO:0000256" key="3">
    <source>
        <dbReference type="ARBA" id="ARBA00022723"/>
    </source>
</evidence>
<dbReference type="EMBL" id="KZ678602">
    <property type="protein sequence ID" value="PSR78526.1"/>
    <property type="molecule type" value="Genomic_DNA"/>
</dbReference>
<feature type="binding site" evidence="6">
    <location>
        <position position="164"/>
    </location>
    <ligand>
        <name>Mg(2+)</name>
        <dbReference type="ChEBI" id="CHEBI:18420"/>
        <label>1</label>
        <note>catalytic</note>
    </ligand>
</feature>
<comment type="cofactor">
    <cofactor evidence="1 6">
        <name>Mg(2+)</name>
        <dbReference type="ChEBI" id="CHEBI:18420"/>
    </cofactor>
</comment>
<protein>
    <recommendedName>
        <fullName evidence="10">Inositol monophosphatase</fullName>
    </recommendedName>
</protein>
<keyword evidence="5 6" id="KW-0460">Magnesium</keyword>
<evidence type="ECO:0008006" key="10">
    <source>
        <dbReference type="Google" id="ProtNLM"/>
    </source>
</evidence>
<evidence type="ECO:0000256" key="4">
    <source>
        <dbReference type="ARBA" id="ARBA00022801"/>
    </source>
</evidence>
<reference evidence="8 9" key="1">
    <citation type="journal article" date="2018" name="Mycol. Prog.">
        <title>Coniella lustricola, a new species from submerged detritus.</title>
        <authorList>
            <person name="Raudabaugh D.B."/>
            <person name="Iturriaga T."/>
            <person name="Carver A."/>
            <person name="Mondo S."/>
            <person name="Pangilinan J."/>
            <person name="Lipzen A."/>
            <person name="He G."/>
            <person name="Amirebrahimi M."/>
            <person name="Grigoriev I.V."/>
            <person name="Miller A.N."/>
        </authorList>
    </citation>
    <scope>NUCLEOTIDE SEQUENCE [LARGE SCALE GENOMIC DNA]</scope>
    <source>
        <strain evidence="8 9">B22-T-1</strain>
    </source>
</reference>
<dbReference type="PANTHER" id="PTHR43200">
    <property type="entry name" value="PHOSPHATASE"/>
    <property type="match status" value="1"/>
</dbReference>
<dbReference type="PANTHER" id="PTHR43200:SF2">
    <property type="entry name" value="3'(2'),5'-BISPHOSPHATE NUCLEOTIDASE"/>
    <property type="match status" value="1"/>
</dbReference>
<evidence type="ECO:0000313" key="8">
    <source>
        <dbReference type="EMBL" id="PSR78526.1"/>
    </source>
</evidence>
<comment type="similarity">
    <text evidence="2">Belongs to the inositol monophosphatase superfamily.</text>
</comment>
<evidence type="ECO:0000256" key="2">
    <source>
        <dbReference type="ARBA" id="ARBA00009759"/>
    </source>
</evidence>
<proteinExistence type="inferred from homology"/>
<evidence type="ECO:0000256" key="5">
    <source>
        <dbReference type="ARBA" id="ARBA00022842"/>
    </source>
</evidence>
<dbReference type="OrthoDB" id="411145at2759"/>
<dbReference type="STRING" id="2025994.A0A2T2ZWQ2"/>
<keyword evidence="3 6" id="KW-0479">Metal-binding</keyword>
<name>A0A2T2ZWQ2_9PEZI</name>
<feature type="binding site" evidence="6">
    <location>
        <position position="71"/>
    </location>
    <ligand>
        <name>Mg(2+)</name>
        <dbReference type="ChEBI" id="CHEBI:18420"/>
        <label>1</label>
        <note>catalytic</note>
    </ligand>
</feature>
<dbReference type="Gene3D" id="3.40.190.80">
    <property type="match status" value="1"/>
</dbReference>
<feature type="region of interest" description="Disordered" evidence="7">
    <location>
        <begin position="134"/>
        <end position="156"/>
    </location>
</feature>
<evidence type="ECO:0000256" key="1">
    <source>
        <dbReference type="ARBA" id="ARBA00001946"/>
    </source>
</evidence>
<dbReference type="Gene3D" id="3.30.540.10">
    <property type="entry name" value="Fructose-1,6-Bisphosphatase, subunit A, domain 1"/>
    <property type="match status" value="1"/>
</dbReference>
<dbReference type="GO" id="GO:0000103">
    <property type="term" value="P:sulfate assimilation"/>
    <property type="evidence" value="ECO:0007669"/>
    <property type="project" value="TreeGrafter"/>
</dbReference>
<keyword evidence="4" id="KW-0378">Hydrolase</keyword>
<dbReference type="Proteomes" id="UP000241462">
    <property type="component" value="Unassembled WGS sequence"/>
</dbReference>
<feature type="binding site" evidence="6">
    <location>
        <position position="162"/>
    </location>
    <ligand>
        <name>Mg(2+)</name>
        <dbReference type="ChEBI" id="CHEBI:18420"/>
        <label>1</label>
        <note>catalytic</note>
    </ligand>
</feature>
<feature type="binding site" evidence="6">
    <location>
        <position position="334"/>
    </location>
    <ligand>
        <name>Mg(2+)</name>
        <dbReference type="ChEBI" id="CHEBI:18420"/>
        <label>1</label>
        <note>catalytic</note>
    </ligand>
</feature>
<dbReference type="InterPro" id="IPR051090">
    <property type="entry name" value="Inositol_monoP_superfamily"/>
</dbReference>
<accession>A0A2T2ZWQ2</accession>
<dbReference type="Pfam" id="PF00459">
    <property type="entry name" value="Inositol_P"/>
    <property type="match status" value="1"/>
</dbReference>
<dbReference type="GO" id="GO:0008441">
    <property type="term" value="F:3'(2'),5'-bisphosphate nucleotidase activity"/>
    <property type="evidence" value="ECO:0007669"/>
    <property type="project" value="TreeGrafter"/>
</dbReference>
<keyword evidence="9" id="KW-1185">Reference proteome</keyword>
<dbReference type="GO" id="GO:0046872">
    <property type="term" value="F:metal ion binding"/>
    <property type="evidence" value="ECO:0007669"/>
    <property type="project" value="UniProtKB-KW"/>
</dbReference>
<dbReference type="AlphaFoldDB" id="A0A2T2ZWQ2"/>
<dbReference type="InterPro" id="IPR000760">
    <property type="entry name" value="Inositol_monophosphatase-like"/>
</dbReference>
<evidence type="ECO:0000313" key="9">
    <source>
        <dbReference type="Proteomes" id="UP000241462"/>
    </source>
</evidence>
<gene>
    <name evidence="8" type="ORF">BD289DRAFT_376548</name>
</gene>